<evidence type="ECO:0000256" key="2">
    <source>
        <dbReference type="ARBA" id="ARBA00023015"/>
    </source>
</evidence>
<evidence type="ECO:0000256" key="1">
    <source>
        <dbReference type="ARBA" id="ARBA00004123"/>
    </source>
</evidence>
<keyword evidence="4" id="KW-0539">Nucleus</keyword>
<dbReference type="CDD" id="cd12148">
    <property type="entry name" value="fungal_TF_MHR"/>
    <property type="match status" value="1"/>
</dbReference>
<gene>
    <name evidence="7" type="ORF">BDV23DRAFT_180311</name>
</gene>
<sequence length="672" mass="75801">MTPYTTSDFPIHAPGEWKQMNRRTFQKAIPSLSFQIRLVPWSLCQYEGLEPPKTPLSGDSSSSGTRNELNVDSKTIEPNGPLDLNTDTALDRNVLVSGLGYSAHTSHSTLGVLGALETHSYIGTPFSASKETAGGNLQYDIASKYKDSVRYLPASHHIHQLLDFFFSHVNWAYDVIDEITFRRQLESWTNIPYSMLQRDPNELDPEIRVFPALLLQVLAQTLLYHPSNDETLVSLKYMPGMSFHDVAKELSDAGATILDLLGKRCLTLGTVQTGLLRAAFLKSSGLVVEAWHTLGSAIRDAQELGLHFNEGISEQRLPCSDAEEAVWDREWRSRLWLILHIWDTHMAVVLGRPIATQLQQGTFTLPQDVCARQEWTLPTKRTEADPPTAFSVLLAGYNTAYQYFPTIHRIEQKGGRQEDYVTVDKVHAAIMQNIHSLPSWCRADKSDSRYDREVGCTWLPAARETLWSLVHFVLLALHRPYIFSAPESRTRALKAGLQILNAQSRLFRLFEPQQPKVFNMIYASFDALVLVAAIYILYPQENREDLKESLQSIEWGLSTLATLGEHNEMARTAYGVVLALYRRLKPRLDNCRSSASMNGESSDNIHAPAPHPMQDLFFQHLSGVTSPVTNQPFTLPDDLTLGLPDTALQFGGTYPSDSFWNFMNEYTFPTFY</sequence>
<keyword evidence="2" id="KW-0805">Transcription regulation</keyword>
<dbReference type="EMBL" id="ML735227">
    <property type="protein sequence ID" value="KAE8393862.1"/>
    <property type="molecule type" value="Genomic_DNA"/>
</dbReference>
<name>A0A5N7CI40_PETAA</name>
<protein>
    <recommendedName>
        <fullName evidence="6">Xylanolytic transcriptional activator regulatory domain-containing protein</fullName>
    </recommendedName>
</protein>
<dbReference type="InterPro" id="IPR007219">
    <property type="entry name" value="XnlR_reg_dom"/>
</dbReference>
<feature type="compositionally biased region" description="Polar residues" evidence="5">
    <location>
        <begin position="57"/>
        <end position="68"/>
    </location>
</feature>
<organism evidence="7">
    <name type="scientific">Petromyces alliaceus</name>
    <name type="common">Aspergillus alliaceus</name>
    <dbReference type="NCBI Taxonomy" id="209559"/>
    <lineage>
        <taxon>Eukaryota</taxon>
        <taxon>Fungi</taxon>
        <taxon>Dikarya</taxon>
        <taxon>Ascomycota</taxon>
        <taxon>Pezizomycotina</taxon>
        <taxon>Eurotiomycetes</taxon>
        <taxon>Eurotiomycetidae</taxon>
        <taxon>Eurotiales</taxon>
        <taxon>Aspergillaceae</taxon>
        <taxon>Aspergillus</taxon>
        <taxon>Aspergillus subgen. Circumdati</taxon>
    </lineage>
</organism>
<dbReference type="AlphaFoldDB" id="A0A5N7CI40"/>
<dbReference type="Proteomes" id="UP000326877">
    <property type="component" value="Unassembled WGS sequence"/>
</dbReference>
<feature type="domain" description="Xylanolytic transcriptional activator regulatory" evidence="6">
    <location>
        <begin position="290"/>
        <end position="372"/>
    </location>
</feature>
<dbReference type="SMART" id="SM00906">
    <property type="entry name" value="Fungal_trans"/>
    <property type="match status" value="1"/>
</dbReference>
<evidence type="ECO:0000256" key="4">
    <source>
        <dbReference type="ARBA" id="ARBA00023242"/>
    </source>
</evidence>
<accession>A0A5N7CI40</accession>
<evidence type="ECO:0000256" key="3">
    <source>
        <dbReference type="ARBA" id="ARBA00023163"/>
    </source>
</evidence>
<dbReference type="GO" id="GO:0005634">
    <property type="term" value="C:nucleus"/>
    <property type="evidence" value="ECO:0007669"/>
    <property type="project" value="UniProtKB-SubCell"/>
</dbReference>
<dbReference type="Pfam" id="PF04082">
    <property type="entry name" value="Fungal_trans"/>
    <property type="match status" value="1"/>
</dbReference>
<proteinExistence type="predicted"/>
<dbReference type="PANTHER" id="PTHR31001">
    <property type="entry name" value="UNCHARACTERIZED TRANSCRIPTIONAL REGULATORY PROTEIN"/>
    <property type="match status" value="1"/>
</dbReference>
<dbReference type="PANTHER" id="PTHR31001:SF87">
    <property type="entry name" value="COL-21"/>
    <property type="match status" value="1"/>
</dbReference>
<evidence type="ECO:0000259" key="6">
    <source>
        <dbReference type="SMART" id="SM00906"/>
    </source>
</evidence>
<dbReference type="OrthoDB" id="5344325at2759"/>
<dbReference type="GO" id="GO:0006351">
    <property type="term" value="P:DNA-templated transcription"/>
    <property type="evidence" value="ECO:0007669"/>
    <property type="project" value="InterPro"/>
</dbReference>
<dbReference type="InterPro" id="IPR050613">
    <property type="entry name" value="Sec_Metabolite_Reg"/>
</dbReference>
<evidence type="ECO:0000313" key="7">
    <source>
        <dbReference type="EMBL" id="KAE8393862.1"/>
    </source>
</evidence>
<reference evidence="7" key="1">
    <citation type="submission" date="2019-04" db="EMBL/GenBank/DDBJ databases">
        <title>Friends and foes A comparative genomics studyof 23 Aspergillus species from section Flavi.</title>
        <authorList>
            <consortium name="DOE Joint Genome Institute"/>
            <person name="Kjaerbolling I."/>
            <person name="Vesth T."/>
            <person name="Frisvad J.C."/>
            <person name="Nybo J.L."/>
            <person name="Theobald S."/>
            <person name="Kildgaard S."/>
            <person name="Isbrandt T."/>
            <person name="Kuo A."/>
            <person name="Sato A."/>
            <person name="Lyhne E.K."/>
            <person name="Kogle M.E."/>
            <person name="Wiebenga A."/>
            <person name="Kun R.S."/>
            <person name="Lubbers R.J."/>
            <person name="Makela M.R."/>
            <person name="Barry K."/>
            <person name="Chovatia M."/>
            <person name="Clum A."/>
            <person name="Daum C."/>
            <person name="Haridas S."/>
            <person name="He G."/>
            <person name="LaButti K."/>
            <person name="Lipzen A."/>
            <person name="Mondo S."/>
            <person name="Riley R."/>
            <person name="Salamov A."/>
            <person name="Simmons B.A."/>
            <person name="Magnuson J.K."/>
            <person name="Henrissat B."/>
            <person name="Mortensen U.H."/>
            <person name="Larsen T.O."/>
            <person name="Devries R.P."/>
            <person name="Grigoriev I.V."/>
            <person name="Machida M."/>
            <person name="Baker S.E."/>
            <person name="Andersen M.R."/>
        </authorList>
    </citation>
    <scope>NUCLEOTIDE SEQUENCE [LARGE SCALE GENOMIC DNA]</scope>
    <source>
        <strain evidence="7">IBT 14317</strain>
    </source>
</reference>
<dbReference type="GO" id="GO:0003677">
    <property type="term" value="F:DNA binding"/>
    <property type="evidence" value="ECO:0007669"/>
    <property type="project" value="InterPro"/>
</dbReference>
<keyword evidence="3" id="KW-0804">Transcription</keyword>
<dbReference type="GO" id="GO:0008270">
    <property type="term" value="F:zinc ion binding"/>
    <property type="evidence" value="ECO:0007669"/>
    <property type="project" value="InterPro"/>
</dbReference>
<feature type="region of interest" description="Disordered" evidence="5">
    <location>
        <begin position="52"/>
        <end position="83"/>
    </location>
</feature>
<evidence type="ECO:0000256" key="5">
    <source>
        <dbReference type="SAM" id="MobiDB-lite"/>
    </source>
</evidence>
<comment type="subcellular location">
    <subcellularLocation>
        <location evidence="1">Nucleus</location>
    </subcellularLocation>
</comment>